<sequence length="106" mass="11126">MSPSFAAPRSADTAPGLPPKSAERALQVSRLPVQCAKALGGNPLPRPPVDRAVTRGPGAPNKPETNRKKKLPQPARAQTEGRSAHDPDRAMFGVSRPSNGSSRAAR</sequence>
<gene>
    <name evidence="2" type="ORF">NDU88_004374</name>
</gene>
<dbReference type="EMBL" id="JANPWB010000009">
    <property type="protein sequence ID" value="KAJ1151594.1"/>
    <property type="molecule type" value="Genomic_DNA"/>
</dbReference>
<dbReference type="Proteomes" id="UP001066276">
    <property type="component" value="Chromosome 5"/>
</dbReference>
<evidence type="ECO:0000313" key="2">
    <source>
        <dbReference type="EMBL" id="KAJ1151594.1"/>
    </source>
</evidence>
<keyword evidence="3" id="KW-1185">Reference proteome</keyword>
<feature type="region of interest" description="Disordered" evidence="1">
    <location>
        <begin position="1"/>
        <end position="24"/>
    </location>
</feature>
<reference evidence="2" key="1">
    <citation type="journal article" date="2022" name="bioRxiv">
        <title>Sequencing and chromosome-scale assembly of the giantPleurodeles waltlgenome.</title>
        <authorList>
            <person name="Brown T."/>
            <person name="Elewa A."/>
            <person name="Iarovenko S."/>
            <person name="Subramanian E."/>
            <person name="Araus A.J."/>
            <person name="Petzold A."/>
            <person name="Susuki M."/>
            <person name="Suzuki K.-i.T."/>
            <person name="Hayashi T."/>
            <person name="Toyoda A."/>
            <person name="Oliveira C."/>
            <person name="Osipova E."/>
            <person name="Leigh N.D."/>
            <person name="Simon A."/>
            <person name="Yun M.H."/>
        </authorList>
    </citation>
    <scope>NUCLEOTIDE SEQUENCE</scope>
    <source>
        <strain evidence="2">20211129_DDA</strain>
        <tissue evidence="2">Liver</tissue>
    </source>
</reference>
<name>A0AAV7RK48_PLEWA</name>
<protein>
    <submittedName>
        <fullName evidence="2">Uncharacterized protein</fullName>
    </submittedName>
</protein>
<dbReference type="AlphaFoldDB" id="A0AAV7RK48"/>
<comment type="caution">
    <text evidence="2">The sequence shown here is derived from an EMBL/GenBank/DDBJ whole genome shotgun (WGS) entry which is preliminary data.</text>
</comment>
<proteinExistence type="predicted"/>
<accession>A0AAV7RK48</accession>
<feature type="region of interest" description="Disordered" evidence="1">
    <location>
        <begin position="37"/>
        <end position="106"/>
    </location>
</feature>
<evidence type="ECO:0000313" key="3">
    <source>
        <dbReference type="Proteomes" id="UP001066276"/>
    </source>
</evidence>
<organism evidence="2 3">
    <name type="scientific">Pleurodeles waltl</name>
    <name type="common">Iberian ribbed newt</name>
    <dbReference type="NCBI Taxonomy" id="8319"/>
    <lineage>
        <taxon>Eukaryota</taxon>
        <taxon>Metazoa</taxon>
        <taxon>Chordata</taxon>
        <taxon>Craniata</taxon>
        <taxon>Vertebrata</taxon>
        <taxon>Euteleostomi</taxon>
        <taxon>Amphibia</taxon>
        <taxon>Batrachia</taxon>
        <taxon>Caudata</taxon>
        <taxon>Salamandroidea</taxon>
        <taxon>Salamandridae</taxon>
        <taxon>Pleurodelinae</taxon>
        <taxon>Pleurodeles</taxon>
    </lineage>
</organism>
<feature type="compositionally biased region" description="Polar residues" evidence="1">
    <location>
        <begin position="96"/>
        <end position="106"/>
    </location>
</feature>
<evidence type="ECO:0000256" key="1">
    <source>
        <dbReference type="SAM" id="MobiDB-lite"/>
    </source>
</evidence>